<comment type="similarity">
    <text evidence="1">Belongs to the type-I restriction system S methylase family.</text>
</comment>
<dbReference type="InterPro" id="IPR002052">
    <property type="entry name" value="DNA_methylase_N6_adenine_CS"/>
</dbReference>
<keyword evidence="6" id="KW-0808">Transferase</keyword>
<dbReference type="PANTHER" id="PTHR42998">
    <property type="entry name" value="TYPE I RESTRICTION ENZYME HINDVIIP M PROTEIN-RELATED"/>
    <property type="match status" value="1"/>
</dbReference>
<dbReference type="GO" id="GO:0003677">
    <property type="term" value="F:DNA binding"/>
    <property type="evidence" value="ECO:0007669"/>
    <property type="project" value="UniProtKB-KW"/>
</dbReference>
<evidence type="ECO:0000259" key="5">
    <source>
        <dbReference type="Pfam" id="PF02384"/>
    </source>
</evidence>
<dbReference type="InterPro" id="IPR052916">
    <property type="entry name" value="Type-I_RE_MTase_Subunit"/>
</dbReference>
<dbReference type="EC" id="2.1.1.72" evidence="6"/>
<organism evidence="6 7">
    <name type="scientific">Haloactinomyces albus</name>
    <dbReference type="NCBI Taxonomy" id="1352928"/>
    <lineage>
        <taxon>Bacteria</taxon>
        <taxon>Bacillati</taxon>
        <taxon>Actinomycetota</taxon>
        <taxon>Actinomycetes</taxon>
        <taxon>Actinopolysporales</taxon>
        <taxon>Actinopolysporaceae</taxon>
        <taxon>Haloactinomyces</taxon>
    </lineage>
</organism>
<dbReference type="Proteomes" id="UP001180845">
    <property type="component" value="Unassembled WGS sequence"/>
</dbReference>
<evidence type="ECO:0000313" key="6">
    <source>
        <dbReference type="EMBL" id="MDR7302038.1"/>
    </source>
</evidence>
<dbReference type="Pfam" id="PF02384">
    <property type="entry name" value="N6_Mtase"/>
    <property type="match status" value="1"/>
</dbReference>
<dbReference type="GO" id="GO:0008170">
    <property type="term" value="F:N-methyltransferase activity"/>
    <property type="evidence" value="ECO:0007669"/>
    <property type="project" value="InterPro"/>
</dbReference>
<dbReference type="PROSITE" id="PS00092">
    <property type="entry name" value="N6_MTASE"/>
    <property type="match status" value="1"/>
</dbReference>
<dbReference type="InterPro" id="IPR029063">
    <property type="entry name" value="SAM-dependent_MTases_sf"/>
</dbReference>
<dbReference type="EMBL" id="JAVDXW010000001">
    <property type="protein sequence ID" value="MDR7302038.1"/>
    <property type="molecule type" value="Genomic_DNA"/>
</dbReference>
<comment type="caution">
    <text evidence="6">The sequence shown here is derived from an EMBL/GenBank/DDBJ whole genome shotgun (WGS) entry which is preliminary data.</text>
</comment>
<dbReference type="AlphaFoldDB" id="A0AAE4CPT5"/>
<dbReference type="GO" id="GO:0009007">
    <property type="term" value="F:site-specific DNA-methyltransferase (adenine-specific) activity"/>
    <property type="evidence" value="ECO:0007669"/>
    <property type="project" value="UniProtKB-EC"/>
</dbReference>
<dbReference type="SUPFAM" id="SSF116734">
    <property type="entry name" value="DNA methylase specificity domain"/>
    <property type="match status" value="1"/>
</dbReference>
<feature type="domain" description="DNA methylase adenine-specific" evidence="5">
    <location>
        <begin position="219"/>
        <end position="517"/>
    </location>
</feature>
<dbReference type="InterPro" id="IPR000055">
    <property type="entry name" value="Restrct_endonuc_typeI_TRD"/>
</dbReference>
<dbReference type="GO" id="GO:0009307">
    <property type="term" value="P:DNA restriction-modification system"/>
    <property type="evidence" value="ECO:0007669"/>
    <property type="project" value="UniProtKB-KW"/>
</dbReference>
<dbReference type="GO" id="GO:0032259">
    <property type="term" value="P:methylation"/>
    <property type="evidence" value="ECO:0007669"/>
    <property type="project" value="UniProtKB-KW"/>
</dbReference>
<evidence type="ECO:0000256" key="1">
    <source>
        <dbReference type="ARBA" id="ARBA00010923"/>
    </source>
</evidence>
<dbReference type="PRINTS" id="PR00507">
    <property type="entry name" value="N12N6MTFRASE"/>
</dbReference>
<dbReference type="SUPFAM" id="SSF53335">
    <property type="entry name" value="S-adenosyl-L-methionine-dependent methyltransferases"/>
    <property type="match status" value="1"/>
</dbReference>
<keyword evidence="6" id="KW-0489">Methyltransferase</keyword>
<keyword evidence="2" id="KW-0680">Restriction system</keyword>
<feature type="domain" description="Type I restriction modification DNA specificity" evidence="4">
    <location>
        <begin position="572"/>
        <end position="748"/>
    </location>
</feature>
<proteinExistence type="inferred from homology"/>
<dbReference type="CDD" id="cd16961">
    <property type="entry name" value="RMtype1_S_TRD-CR_like"/>
    <property type="match status" value="1"/>
</dbReference>
<protein>
    <submittedName>
        <fullName evidence="6">Type I restriction enzyme M protein</fullName>
        <ecNumber evidence="6">2.1.1.72</ecNumber>
    </submittedName>
</protein>
<evidence type="ECO:0000256" key="3">
    <source>
        <dbReference type="ARBA" id="ARBA00023125"/>
    </source>
</evidence>
<evidence type="ECO:0000313" key="7">
    <source>
        <dbReference type="Proteomes" id="UP001180845"/>
    </source>
</evidence>
<sequence length="772" mass="84766">MNASEDRVSMAEIGRLAEVKPAAVSNWRRRSTDFPEPASTTGGEQFAVGDVAAWLDGRRIPKNALKAGESAGTTYGERLRRNLDSAGTAVPWQPKTPKTPVRTPRDFFLELWRELDGYRGYLTAPFYRDLVLGLLYLRVRDTSRWRELVAASSGGDPHRIRDMLAQAVSDHRLVLPDLVDLVRLDSHGEVTGLNNIIRLLDQVQAQDTMNSSGNGAHQLFESLLEQLATTDRSYGEFYTPDAVVRTMLELVEPHSGEKVHDPCCGVGSLLTGTVKFVRRNDGDASDPSISGHALAETSRKLAAMSLSVLGTDADLGDGPVHALRDAPEGGHGFDVIVSNPPFNMKSWSRTDTSDDPRWHYGTPPDSNANFAWLQHSLARLAPGGRAAVLMGNGATFHGGRNREIRAAMIEDGAVEAIIALPPQLFHSTGIPVSIWLLKRPTGRNREEVLLVDATGMGRMVERTRCALDDEDIERIGSIHREFRKSSSISAPGFCRAVPLSEIREREYLLNPRSYLGDPAATVEPSEVRTAAREHRRNLAELASRLSEIDAEVEQQLGRKSSWTPLVDSTSPTWERVPLGEVCDVLAGPSGEVLRALESHAEGIPLLAPKNIHHNRVIDTEVDRVESKNIEKKLTRYRLSPGDVLCVRTGEPGRPALIGEEHAGSLFSTACFRLRPKEAVLTGPYLTYWLGTPPAREWISRNTLGATVPSLNARMLRSMPVALPPLRVQEAIEEVLGSLDDKIALHEEIGRITAELRDSLAALLGSATFPLLE</sequence>
<keyword evidence="7" id="KW-1185">Reference proteome</keyword>
<reference evidence="6" key="1">
    <citation type="submission" date="2023-07" db="EMBL/GenBank/DDBJ databases">
        <title>Sequencing the genomes of 1000 actinobacteria strains.</title>
        <authorList>
            <person name="Klenk H.-P."/>
        </authorList>
    </citation>
    <scope>NUCLEOTIDE SEQUENCE</scope>
    <source>
        <strain evidence="6">DSM 45977</strain>
    </source>
</reference>
<dbReference type="Gene3D" id="3.90.220.20">
    <property type="entry name" value="DNA methylase specificity domains"/>
    <property type="match status" value="1"/>
</dbReference>
<dbReference type="RefSeq" id="WP_310273208.1">
    <property type="nucleotide sequence ID" value="NZ_JAVDXW010000001.1"/>
</dbReference>
<evidence type="ECO:0000256" key="2">
    <source>
        <dbReference type="ARBA" id="ARBA00022747"/>
    </source>
</evidence>
<keyword evidence="3" id="KW-0238">DNA-binding</keyword>
<name>A0AAE4CPT5_9ACTN</name>
<dbReference type="InterPro" id="IPR003356">
    <property type="entry name" value="DNA_methylase_A-5"/>
</dbReference>
<gene>
    <name evidence="6" type="ORF">JOF55_002219</name>
</gene>
<accession>A0AAE4CPT5</accession>
<evidence type="ECO:0000259" key="4">
    <source>
        <dbReference type="Pfam" id="PF01420"/>
    </source>
</evidence>
<dbReference type="Pfam" id="PF01420">
    <property type="entry name" value="Methylase_S"/>
    <property type="match status" value="1"/>
</dbReference>
<dbReference type="Gene3D" id="3.40.50.150">
    <property type="entry name" value="Vaccinia Virus protein VP39"/>
    <property type="match status" value="1"/>
</dbReference>
<dbReference type="PANTHER" id="PTHR42998:SF1">
    <property type="entry name" value="TYPE I RESTRICTION ENZYME HINDI METHYLASE SUBUNIT"/>
    <property type="match status" value="1"/>
</dbReference>
<dbReference type="InterPro" id="IPR044946">
    <property type="entry name" value="Restrct_endonuc_typeI_TRD_sf"/>
</dbReference>